<name>A0A9W8MNE8_9AGAR</name>
<evidence type="ECO:0000313" key="3">
    <source>
        <dbReference type="Proteomes" id="UP001148786"/>
    </source>
</evidence>
<dbReference type="AlphaFoldDB" id="A0A9W8MNE8"/>
<dbReference type="Proteomes" id="UP001148786">
    <property type="component" value="Unassembled WGS sequence"/>
</dbReference>
<reference evidence="2" key="1">
    <citation type="submission" date="2022-07" db="EMBL/GenBank/DDBJ databases">
        <title>Genome Sequence of Agrocybe chaxingu.</title>
        <authorList>
            <person name="Buettner E."/>
        </authorList>
    </citation>
    <scope>NUCLEOTIDE SEQUENCE</scope>
    <source>
        <strain evidence="2">MP-N11</strain>
    </source>
</reference>
<evidence type="ECO:0000256" key="1">
    <source>
        <dbReference type="SAM" id="MobiDB-lite"/>
    </source>
</evidence>
<dbReference type="OrthoDB" id="3064095at2759"/>
<sequence>MAHVAERVFDSLPRSLKRMTFFEGLAGANADIDAVFEIEGEFDSALDITDNDPFSIQHQQHRRLSGASSRRGRPFPPASPPKAQRNRLYSILPQGQTASPLAQVFNPFLVEDDNMPEYMSGHSIPPGVSFGPATRRRLTSMAQPSQRRVTEPPVGNAGGVISHATRRFPVMSDKDSPPGNSVQRSRSHDHYQRKQPIPAGEIEDGEDSQGETGEQANVLRRLDAMDKRQKNIESLLMEISQNIHSSRT</sequence>
<evidence type="ECO:0000313" key="2">
    <source>
        <dbReference type="EMBL" id="KAJ3493550.1"/>
    </source>
</evidence>
<organism evidence="2 3">
    <name type="scientific">Agrocybe chaxingu</name>
    <dbReference type="NCBI Taxonomy" id="84603"/>
    <lineage>
        <taxon>Eukaryota</taxon>
        <taxon>Fungi</taxon>
        <taxon>Dikarya</taxon>
        <taxon>Basidiomycota</taxon>
        <taxon>Agaricomycotina</taxon>
        <taxon>Agaricomycetes</taxon>
        <taxon>Agaricomycetidae</taxon>
        <taxon>Agaricales</taxon>
        <taxon>Agaricineae</taxon>
        <taxon>Strophariaceae</taxon>
        <taxon>Agrocybe</taxon>
    </lineage>
</organism>
<proteinExistence type="predicted"/>
<feature type="region of interest" description="Disordered" evidence="1">
    <location>
        <begin position="57"/>
        <end position="84"/>
    </location>
</feature>
<dbReference type="EMBL" id="JANKHO010002256">
    <property type="protein sequence ID" value="KAJ3493550.1"/>
    <property type="molecule type" value="Genomic_DNA"/>
</dbReference>
<comment type="caution">
    <text evidence="2">The sequence shown here is derived from an EMBL/GenBank/DDBJ whole genome shotgun (WGS) entry which is preliminary data.</text>
</comment>
<keyword evidence="3" id="KW-1185">Reference proteome</keyword>
<gene>
    <name evidence="2" type="ORF">NLJ89_g10992</name>
</gene>
<accession>A0A9W8MNE8</accession>
<protein>
    <submittedName>
        <fullName evidence="2">Uncharacterized protein</fullName>
    </submittedName>
</protein>
<feature type="region of interest" description="Disordered" evidence="1">
    <location>
        <begin position="138"/>
        <end position="217"/>
    </location>
</feature>